<dbReference type="NCBIfam" id="TIGR00756">
    <property type="entry name" value="PPR"/>
    <property type="match status" value="3"/>
</dbReference>
<feature type="repeat" description="PPR" evidence="3">
    <location>
        <begin position="76"/>
        <end position="110"/>
    </location>
</feature>
<dbReference type="OrthoDB" id="1935909at2759"/>
<keyword evidence="2" id="KW-0677">Repeat</keyword>
<feature type="repeat" description="PPR" evidence="3">
    <location>
        <begin position="41"/>
        <end position="75"/>
    </location>
</feature>
<proteinExistence type="inferred from homology"/>
<evidence type="ECO:0000313" key="4">
    <source>
        <dbReference type="EMBL" id="PON63948.1"/>
    </source>
</evidence>
<gene>
    <name evidence="4" type="ORF">PanWU01x14_127150</name>
</gene>
<comment type="similarity">
    <text evidence="1">Belongs to the PPR family. P subfamily.</text>
</comment>
<dbReference type="Gene3D" id="1.25.40.10">
    <property type="entry name" value="Tetratricopeptide repeat domain"/>
    <property type="match status" value="1"/>
</dbReference>
<dbReference type="AlphaFoldDB" id="A0A2P5CSB4"/>
<feature type="repeat" description="PPR" evidence="3">
    <location>
        <begin position="111"/>
        <end position="141"/>
    </location>
</feature>
<keyword evidence="5" id="KW-1185">Reference proteome</keyword>
<comment type="caution">
    <text evidence="4">The sequence shown here is derived from an EMBL/GenBank/DDBJ whole genome shotgun (WGS) entry which is preliminary data.</text>
</comment>
<dbReference type="InterPro" id="IPR011990">
    <property type="entry name" value="TPR-like_helical_dom_sf"/>
</dbReference>
<dbReference type="PROSITE" id="PS51375">
    <property type="entry name" value="PPR"/>
    <property type="match status" value="3"/>
</dbReference>
<evidence type="ECO:0000256" key="3">
    <source>
        <dbReference type="PROSITE-ProRule" id="PRU00708"/>
    </source>
</evidence>
<evidence type="ECO:0000256" key="1">
    <source>
        <dbReference type="ARBA" id="ARBA00007626"/>
    </source>
</evidence>
<dbReference type="GO" id="GO:0003729">
    <property type="term" value="F:mRNA binding"/>
    <property type="evidence" value="ECO:0007669"/>
    <property type="project" value="TreeGrafter"/>
</dbReference>
<evidence type="ECO:0000256" key="2">
    <source>
        <dbReference type="ARBA" id="ARBA00022737"/>
    </source>
</evidence>
<name>A0A2P5CSB4_PARAD</name>
<evidence type="ECO:0000313" key="5">
    <source>
        <dbReference type="Proteomes" id="UP000237105"/>
    </source>
</evidence>
<dbReference type="InterPro" id="IPR002885">
    <property type="entry name" value="PPR_rpt"/>
</dbReference>
<dbReference type="Proteomes" id="UP000237105">
    <property type="component" value="Unassembled WGS sequence"/>
</dbReference>
<accession>A0A2P5CSB4</accession>
<protein>
    <submittedName>
        <fullName evidence="4">Pentatricopeptide repeat</fullName>
    </submittedName>
</protein>
<dbReference type="Pfam" id="PF01535">
    <property type="entry name" value="PPR"/>
    <property type="match status" value="1"/>
</dbReference>
<reference evidence="5" key="1">
    <citation type="submission" date="2016-06" db="EMBL/GenBank/DDBJ databases">
        <title>Parallel loss of symbiosis genes in relatives of nitrogen-fixing non-legume Parasponia.</title>
        <authorList>
            <person name="Van Velzen R."/>
            <person name="Holmer R."/>
            <person name="Bu F."/>
            <person name="Rutten L."/>
            <person name="Van Zeijl A."/>
            <person name="Liu W."/>
            <person name="Santuari L."/>
            <person name="Cao Q."/>
            <person name="Sharma T."/>
            <person name="Shen D."/>
            <person name="Roswanjaya Y."/>
            <person name="Wardhani T."/>
            <person name="Kalhor M.S."/>
            <person name="Jansen J."/>
            <person name="Van den Hoogen J."/>
            <person name="Gungor B."/>
            <person name="Hartog M."/>
            <person name="Hontelez J."/>
            <person name="Verver J."/>
            <person name="Yang W.-C."/>
            <person name="Schijlen E."/>
            <person name="Repin R."/>
            <person name="Schilthuizen M."/>
            <person name="Schranz E."/>
            <person name="Heidstra R."/>
            <person name="Miyata K."/>
            <person name="Fedorova E."/>
            <person name="Kohlen W."/>
            <person name="Bisseling T."/>
            <person name="Smit S."/>
            <person name="Geurts R."/>
        </authorList>
    </citation>
    <scope>NUCLEOTIDE SEQUENCE [LARGE SCALE GENOMIC DNA]</scope>
    <source>
        <strain evidence="5">cv. WU1-14</strain>
    </source>
</reference>
<dbReference type="Pfam" id="PF13041">
    <property type="entry name" value="PPR_2"/>
    <property type="match status" value="1"/>
</dbReference>
<organism evidence="4 5">
    <name type="scientific">Parasponia andersonii</name>
    <name type="common">Sponia andersonii</name>
    <dbReference type="NCBI Taxonomy" id="3476"/>
    <lineage>
        <taxon>Eukaryota</taxon>
        <taxon>Viridiplantae</taxon>
        <taxon>Streptophyta</taxon>
        <taxon>Embryophyta</taxon>
        <taxon>Tracheophyta</taxon>
        <taxon>Spermatophyta</taxon>
        <taxon>Magnoliopsida</taxon>
        <taxon>eudicotyledons</taxon>
        <taxon>Gunneridae</taxon>
        <taxon>Pentapetalae</taxon>
        <taxon>rosids</taxon>
        <taxon>fabids</taxon>
        <taxon>Rosales</taxon>
        <taxon>Cannabaceae</taxon>
        <taxon>Parasponia</taxon>
    </lineage>
</organism>
<dbReference type="PANTHER" id="PTHR47932:SF2">
    <property type="entry name" value="OS10G0484300 PROTEIN"/>
    <property type="match status" value="1"/>
</dbReference>
<dbReference type="PANTHER" id="PTHR47932">
    <property type="entry name" value="ATPASE EXPRESSION PROTEIN 3"/>
    <property type="match status" value="1"/>
</dbReference>
<dbReference type="EMBL" id="JXTB01000099">
    <property type="protein sequence ID" value="PON63948.1"/>
    <property type="molecule type" value="Genomic_DNA"/>
</dbReference>
<sequence>MVAAMELFQDILEEKEHPCNEVTYGTMINGKLYADKRIRPSVDCFNPIIHSLYRDGRMDEALNLLQDIMKLGVVPSVLTYTSLVHGLCKYGRWEEAKRFLIDMLRNGISPDVQTYNVLIDSLCKEDRIEEAISLFIFYRVLFLAGKSIKCSIHELITVFLLLAHIKSN</sequence>